<keyword evidence="13" id="KW-1185">Reference proteome</keyword>
<dbReference type="SUPFAM" id="SSF51556">
    <property type="entry name" value="Metallo-dependent hydrolases"/>
    <property type="match status" value="1"/>
</dbReference>
<keyword evidence="8" id="KW-0378">Hydrolase</keyword>
<organism evidence="12 13">
    <name type="scientific">Verticillium longisporum</name>
    <name type="common">Verticillium dahliae var. longisporum</name>
    <dbReference type="NCBI Taxonomy" id="100787"/>
    <lineage>
        <taxon>Eukaryota</taxon>
        <taxon>Fungi</taxon>
        <taxon>Dikarya</taxon>
        <taxon>Ascomycota</taxon>
        <taxon>Pezizomycotina</taxon>
        <taxon>Sordariomycetes</taxon>
        <taxon>Hypocreomycetidae</taxon>
        <taxon>Glomerellales</taxon>
        <taxon>Plectosphaerellaceae</taxon>
        <taxon>Verticillium</taxon>
    </lineage>
</organism>
<dbReference type="Pfam" id="PF00962">
    <property type="entry name" value="A_deaminase"/>
    <property type="match status" value="1"/>
</dbReference>
<evidence type="ECO:0000313" key="13">
    <source>
        <dbReference type="Proteomes" id="UP000044602"/>
    </source>
</evidence>
<comment type="subcellular location">
    <subcellularLocation>
        <location evidence="2">Secreted</location>
    </subcellularLocation>
</comment>
<dbReference type="Gene3D" id="3.20.20.140">
    <property type="entry name" value="Metal-dependent hydrolases"/>
    <property type="match status" value="1"/>
</dbReference>
<evidence type="ECO:0000256" key="7">
    <source>
        <dbReference type="ARBA" id="ARBA00022729"/>
    </source>
</evidence>
<evidence type="ECO:0000256" key="2">
    <source>
        <dbReference type="ARBA" id="ARBA00004613"/>
    </source>
</evidence>
<dbReference type="InterPro" id="IPR001365">
    <property type="entry name" value="A_deaminase_dom"/>
</dbReference>
<comment type="catalytic activity">
    <reaction evidence="9">
        <text>adenosine + H2O + H(+) = inosine + NH4(+)</text>
        <dbReference type="Rhea" id="RHEA:24408"/>
        <dbReference type="ChEBI" id="CHEBI:15377"/>
        <dbReference type="ChEBI" id="CHEBI:15378"/>
        <dbReference type="ChEBI" id="CHEBI:16335"/>
        <dbReference type="ChEBI" id="CHEBI:17596"/>
        <dbReference type="ChEBI" id="CHEBI:28938"/>
        <dbReference type="EC" id="3.5.4.4"/>
    </reaction>
</comment>
<reference evidence="13" key="1">
    <citation type="submission" date="2015-05" db="EMBL/GenBank/DDBJ databases">
        <authorList>
            <person name="Fogelqvist Johan"/>
        </authorList>
    </citation>
    <scope>NUCLEOTIDE SEQUENCE [LARGE SCALE GENOMIC DNA]</scope>
</reference>
<evidence type="ECO:0000256" key="10">
    <source>
        <dbReference type="SAM" id="MobiDB-lite"/>
    </source>
</evidence>
<keyword evidence="7" id="KW-0732">Signal</keyword>
<evidence type="ECO:0000259" key="11">
    <source>
        <dbReference type="Pfam" id="PF00962"/>
    </source>
</evidence>
<dbReference type="EC" id="3.5.4.4" evidence="4"/>
<dbReference type="GO" id="GO:0046872">
    <property type="term" value="F:metal ion binding"/>
    <property type="evidence" value="ECO:0007669"/>
    <property type="project" value="UniProtKB-KW"/>
</dbReference>
<dbReference type="GO" id="GO:0005576">
    <property type="term" value="C:extracellular region"/>
    <property type="evidence" value="ECO:0007669"/>
    <property type="project" value="UniProtKB-SubCell"/>
</dbReference>
<evidence type="ECO:0000256" key="9">
    <source>
        <dbReference type="ARBA" id="ARBA00047764"/>
    </source>
</evidence>
<evidence type="ECO:0000256" key="1">
    <source>
        <dbReference type="ARBA" id="ARBA00001947"/>
    </source>
</evidence>
<sequence length="583" mass="65042">MSLSDEDYTQLAQEIPSPNEPFLRQFIAGSVRLQDQEFALRADTGFRNSLSPLARRAAAIVTKIRERENETVWTGQQALGTPFVLAKPLLETTDLWRIIRRLPKGGVLNANLSSMVDIDWLLDVLFKTPGMHISADAPLDSSTALEGATVKFGFRQTETSEASVWTSGYVPGTWRGLKKAAHEFNDGGEFAFRNWLRTQCVISKGSVEQHASHQVIWKRLGRCFEITESILSYEPIFRAFLRHLMSTLHAENVNWIELRVTLGLGYCRQSREAPETDYDHMYHVIDEELARFKSEASHPSFWGLRLIWTSNRALPRRALIQDMDNCLTTKLTYPSLIAGYDVCGRREDAGRSLKDLLPELFWFKKQCAQERVEVPFLFHAGEVLAAGGILADEDLYDAILLGTRRLGSAQELHRHPLLVDLVKEKRILIETSPFSSELLRLSELDRTNPLPALIARGVPCSLGSDCPAALGGAGAIGPSHDYWKLLQGWGGLGLEGLGALAENGVRWAAFEDEDAKAWGAGVREASLGRGIKAQRLKQWATAWEEFCLWIVTEYGDELGDEPGGIQGRSLDIEADRGKGKAEP</sequence>
<feature type="compositionally biased region" description="Basic and acidic residues" evidence="10">
    <location>
        <begin position="570"/>
        <end position="583"/>
    </location>
</feature>
<dbReference type="PANTHER" id="PTHR11409:SF39">
    <property type="entry name" value="ADENOSINE DEAMINASE 2"/>
    <property type="match status" value="1"/>
</dbReference>
<accession>A0A0G4LN90</accession>
<dbReference type="InterPro" id="IPR032466">
    <property type="entry name" value="Metal_Hydrolase"/>
</dbReference>
<dbReference type="PANTHER" id="PTHR11409">
    <property type="entry name" value="ADENOSINE DEAMINASE"/>
    <property type="match status" value="1"/>
</dbReference>
<comment type="cofactor">
    <cofactor evidence="1">
        <name>Zn(2+)</name>
        <dbReference type="ChEBI" id="CHEBI:29105"/>
    </cofactor>
</comment>
<name>A0A0G4LN90_VERLO</name>
<keyword evidence="6" id="KW-0479">Metal-binding</keyword>
<evidence type="ECO:0000256" key="3">
    <source>
        <dbReference type="ARBA" id="ARBA00006083"/>
    </source>
</evidence>
<comment type="similarity">
    <text evidence="3">Belongs to the metallo-dependent hydrolases superfamily. Adenosine and AMP deaminases family. ADGF subfamily.</text>
</comment>
<evidence type="ECO:0000256" key="4">
    <source>
        <dbReference type="ARBA" id="ARBA00012784"/>
    </source>
</evidence>
<dbReference type="FunFam" id="3.20.20.140:FF:000017">
    <property type="entry name" value="Adenosine deaminase 2"/>
    <property type="match status" value="1"/>
</dbReference>
<feature type="region of interest" description="Disordered" evidence="10">
    <location>
        <begin position="561"/>
        <end position="583"/>
    </location>
</feature>
<dbReference type="Proteomes" id="UP000044602">
    <property type="component" value="Unassembled WGS sequence"/>
</dbReference>
<dbReference type="STRING" id="100787.A0A0G4LN90"/>
<proteinExistence type="inferred from homology"/>
<evidence type="ECO:0000256" key="8">
    <source>
        <dbReference type="ARBA" id="ARBA00022801"/>
    </source>
</evidence>
<gene>
    <name evidence="12" type="ORF">BN1708_013644</name>
</gene>
<dbReference type="GO" id="GO:0046103">
    <property type="term" value="P:inosine biosynthetic process"/>
    <property type="evidence" value="ECO:0007669"/>
    <property type="project" value="TreeGrafter"/>
</dbReference>
<dbReference type="InterPro" id="IPR006330">
    <property type="entry name" value="Ado/ade_deaminase"/>
</dbReference>
<keyword evidence="5" id="KW-0964">Secreted</keyword>
<dbReference type="GO" id="GO:0006154">
    <property type="term" value="P:adenosine catabolic process"/>
    <property type="evidence" value="ECO:0007669"/>
    <property type="project" value="TreeGrafter"/>
</dbReference>
<dbReference type="EMBL" id="CVQH01015335">
    <property type="protein sequence ID" value="CRK23175.1"/>
    <property type="molecule type" value="Genomic_DNA"/>
</dbReference>
<evidence type="ECO:0000256" key="5">
    <source>
        <dbReference type="ARBA" id="ARBA00022525"/>
    </source>
</evidence>
<protein>
    <recommendedName>
        <fullName evidence="4">adenosine deaminase</fullName>
        <ecNumber evidence="4">3.5.4.4</ecNumber>
    </recommendedName>
</protein>
<evidence type="ECO:0000256" key="6">
    <source>
        <dbReference type="ARBA" id="ARBA00022723"/>
    </source>
</evidence>
<evidence type="ECO:0000313" key="12">
    <source>
        <dbReference type="EMBL" id="CRK23175.1"/>
    </source>
</evidence>
<dbReference type="AlphaFoldDB" id="A0A0G4LN90"/>
<dbReference type="GO" id="GO:0004000">
    <property type="term" value="F:adenosine deaminase activity"/>
    <property type="evidence" value="ECO:0007669"/>
    <property type="project" value="TreeGrafter"/>
</dbReference>
<feature type="domain" description="Adenosine deaminase" evidence="11">
    <location>
        <begin position="212"/>
        <end position="516"/>
    </location>
</feature>